<dbReference type="AlphaFoldDB" id="A0A9R1EUY8"/>
<sequence>EARGCVPRRRTVPVHSARRRAPPARRRSGSPRQPDRDPDARPALPDLLEVPQSDQPRGGVREPGLPDAPRHHHLRPRRQGLRRRPPVGAVGSEEAPAQEPDDVPRAGQALRAQGVRRPEPGQPGDDARRRDVVHGERDVRCGGHPRA</sequence>
<feature type="compositionally biased region" description="Basic residues" evidence="1">
    <location>
        <begin position="70"/>
        <end position="85"/>
    </location>
</feature>
<feature type="compositionally biased region" description="Basic residues" evidence="1">
    <location>
        <begin position="1"/>
        <end position="29"/>
    </location>
</feature>
<dbReference type="EMBL" id="CM022216">
    <property type="protein sequence ID" value="KAF7016911.1"/>
    <property type="molecule type" value="Genomic_DNA"/>
</dbReference>
<proteinExistence type="predicted"/>
<feature type="non-terminal residue" evidence="2">
    <location>
        <position position="1"/>
    </location>
</feature>
<reference evidence="2" key="2">
    <citation type="submission" date="2020-03" db="EMBL/GenBank/DDBJ databases">
        <title>The second near-complete assembly of the hexaploid bread wheat (Triticum aestivum) genome.</title>
        <authorList>
            <person name="Zimin A.V."/>
            <person name="Puiu D."/>
            <person name="Shumante A."/>
            <person name="Alonge M."/>
            <person name="Salzberg S.L."/>
        </authorList>
    </citation>
    <scope>NUCLEOTIDE SEQUENCE</scope>
    <source>
        <tissue evidence="2">Leaf</tissue>
    </source>
</reference>
<protein>
    <submittedName>
        <fullName evidence="2">Uncharacterized protein</fullName>
    </submittedName>
</protein>
<feature type="compositionally biased region" description="Basic and acidic residues" evidence="1">
    <location>
        <begin position="125"/>
        <end position="141"/>
    </location>
</feature>
<evidence type="ECO:0000256" key="1">
    <source>
        <dbReference type="SAM" id="MobiDB-lite"/>
    </source>
</evidence>
<evidence type="ECO:0000313" key="2">
    <source>
        <dbReference type="EMBL" id="KAF7016911.1"/>
    </source>
</evidence>
<organism evidence="2">
    <name type="scientific">Triticum aestivum</name>
    <name type="common">Wheat</name>
    <dbReference type="NCBI Taxonomy" id="4565"/>
    <lineage>
        <taxon>Eukaryota</taxon>
        <taxon>Viridiplantae</taxon>
        <taxon>Streptophyta</taxon>
        <taxon>Embryophyta</taxon>
        <taxon>Tracheophyta</taxon>
        <taxon>Spermatophyta</taxon>
        <taxon>Magnoliopsida</taxon>
        <taxon>Liliopsida</taxon>
        <taxon>Poales</taxon>
        <taxon>Poaceae</taxon>
        <taxon>BOP clade</taxon>
        <taxon>Pooideae</taxon>
        <taxon>Triticodae</taxon>
        <taxon>Triticeae</taxon>
        <taxon>Triticinae</taxon>
        <taxon>Triticum</taxon>
    </lineage>
</organism>
<gene>
    <name evidence="2" type="ORF">CFC21_030429</name>
</gene>
<accession>A0A9R1EUY8</accession>
<feature type="region of interest" description="Disordered" evidence="1">
    <location>
        <begin position="1"/>
        <end position="147"/>
    </location>
</feature>
<reference evidence="2" key="1">
    <citation type="journal article" date="2017" name="Gigascience">
        <title>The first near-complete assembly of the hexaploid bread wheat genome, Triticum aestivum.</title>
        <authorList>
            <person name="Zimin A.V."/>
            <person name="Puiu D."/>
            <person name="Hall R."/>
            <person name="Kingan S."/>
            <person name="Clavijo B.J."/>
            <person name="Salzberg S.L."/>
        </authorList>
    </citation>
    <scope>NUCLEOTIDE SEQUENCE</scope>
    <source>
        <tissue evidence="2">Leaf</tissue>
    </source>
</reference>
<dbReference type="Proteomes" id="UP000815260">
    <property type="component" value="Chromosome 2D"/>
</dbReference>
<feature type="non-terminal residue" evidence="2">
    <location>
        <position position="147"/>
    </location>
</feature>
<name>A0A9R1EUY8_WHEAT</name>
<comment type="caution">
    <text evidence="2">The sequence shown here is derived from an EMBL/GenBank/DDBJ whole genome shotgun (WGS) entry which is preliminary data.</text>
</comment>